<feature type="region of interest" description="Disordered" evidence="1">
    <location>
        <begin position="46"/>
        <end position="72"/>
    </location>
</feature>
<reference evidence="2" key="2">
    <citation type="submission" date="2014-03" db="EMBL/GenBank/DDBJ databases">
        <authorList>
            <person name="Genoscope - CEA"/>
        </authorList>
    </citation>
    <scope>NUCLEOTIDE SEQUENCE</scope>
</reference>
<reference evidence="2" key="1">
    <citation type="journal article" date="2014" name="Nat. Commun.">
        <title>The rainbow trout genome provides novel insights into evolution after whole-genome duplication in vertebrates.</title>
        <authorList>
            <person name="Berthelot C."/>
            <person name="Brunet F."/>
            <person name="Chalopin D."/>
            <person name="Juanchich A."/>
            <person name="Bernard M."/>
            <person name="Noel B."/>
            <person name="Bento P."/>
            <person name="Da Silva C."/>
            <person name="Labadie K."/>
            <person name="Alberti A."/>
            <person name="Aury J.M."/>
            <person name="Louis A."/>
            <person name="Dehais P."/>
            <person name="Bardou P."/>
            <person name="Montfort J."/>
            <person name="Klopp C."/>
            <person name="Cabau C."/>
            <person name="Gaspin C."/>
            <person name="Thorgaard G.H."/>
            <person name="Boussaha M."/>
            <person name="Quillet E."/>
            <person name="Guyomard R."/>
            <person name="Galiana D."/>
            <person name="Bobe J."/>
            <person name="Volff J.N."/>
            <person name="Genet C."/>
            <person name="Wincker P."/>
            <person name="Jaillon O."/>
            <person name="Roest Crollius H."/>
            <person name="Guiguen Y."/>
        </authorList>
    </citation>
    <scope>NUCLEOTIDE SEQUENCE [LARGE SCALE GENOMIC DNA]</scope>
</reference>
<evidence type="ECO:0000256" key="1">
    <source>
        <dbReference type="SAM" id="MobiDB-lite"/>
    </source>
</evidence>
<protein>
    <submittedName>
        <fullName evidence="2">Uncharacterized protein</fullName>
    </submittedName>
</protein>
<proteinExistence type="predicted"/>
<feature type="compositionally biased region" description="Polar residues" evidence="1">
    <location>
        <begin position="46"/>
        <end position="61"/>
    </location>
</feature>
<dbReference type="Proteomes" id="UP000193380">
    <property type="component" value="Unassembled WGS sequence"/>
</dbReference>
<organism evidence="2 3">
    <name type="scientific">Oncorhynchus mykiss</name>
    <name type="common">Rainbow trout</name>
    <name type="synonym">Salmo gairdneri</name>
    <dbReference type="NCBI Taxonomy" id="8022"/>
    <lineage>
        <taxon>Eukaryota</taxon>
        <taxon>Metazoa</taxon>
        <taxon>Chordata</taxon>
        <taxon>Craniata</taxon>
        <taxon>Vertebrata</taxon>
        <taxon>Euteleostomi</taxon>
        <taxon>Actinopterygii</taxon>
        <taxon>Neopterygii</taxon>
        <taxon>Teleostei</taxon>
        <taxon>Protacanthopterygii</taxon>
        <taxon>Salmoniformes</taxon>
        <taxon>Salmonidae</taxon>
        <taxon>Salmoninae</taxon>
        <taxon>Oncorhynchus</taxon>
    </lineage>
</organism>
<dbReference type="STRING" id="8022.A0A060Z6U0"/>
<evidence type="ECO:0000313" key="3">
    <source>
        <dbReference type="Proteomes" id="UP000193380"/>
    </source>
</evidence>
<dbReference type="PaxDb" id="8022-A0A060Z6U0"/>
<name>A0A060Z6U0_ONCMY</name>
<accession>A0A060Z6U0</accession>
<dbReference type="AlphaFoldDB" id="A0A060Z6U0"/>
<gene>
    <name evidence="2" type="ORF">GSONMT00012703001</name>
</gene>
<evidence type="ECO:0000313" key="2">
    <source>
        <dbReference type="EMBL" id="CDQ97025.1"/>
    </source>
</evidence>
<dbReference type="EMBL" id="FR928501">
    <property type="protein sequence ID" value="CDQ97025.1"/>
    <property type="molecule type" value="Genomic_DNA"/>
</dbReference>
<sequence length="163" mass="17858">MSTQASKLFVVAVRSACCHPRARPTLKQSASPCSPRVLLQRRTFSLDSLSSGPGRPQPQQARTDRASPSLAPTHRNLSAVAVSVQEQSRPLGRYDFLDLGEVEENTQRAQLCRTIKRFIIDPALAKLVTHHLGPDLEESKAVIFECNPGTCCVCVLCHLGLKI</sequence>